<keyword evidence="3" id="KW-1185">Reference proteome</keyword>
<proteinExistence type="predicted"/>
<feature type="compositionally biased region" description="Basic and acidic residues" evidence="1">
    <location>
        <begin position="198"/>
        <end position="214"/>
    </location>
</feature>
<feature type="compositionally biased region" description="Basic and acidic residues" evidence="1">
    <location>
        <begin position="119"/>
        <end position="128"/>
    </location>
</feature>
<dbReference type="Proteomes" id="UP000266841">
    <property type="component" value="Unassembled WGS sequence"/>
</dbReference>
<accession>K0SSD0</accession>
<sequence>MVVHASAGRHGAGTAGESMPEGMSWHPPSLGVTGCSWEGCSIESVINSKLAREALCTRLDRHREDVTRDGSKDVVAASPSPSRRHAGRRPRRRARARGLERVRARGAPRAPGPGPRVGPVEDERRHGDLAAPVGQERSELGRPDRVVRAGEAGGTSAPEGPRRDALLPGRRRLVPGQDPRRVRPVGERRGGPGIPGPPEERAAGHPEEAREGARGRRGRRVPAARAAAPREDVLEVAHRDVEGVPARILRLGGVDVVPLVVPLLGELEERVGPLGLAARLGPPVQRAGRRKVR</sequence>
<dbReference type="EMBL" id="AGNL01020327">
    <property type="protein sequence ID" value="EJK61177.1"/>
    <property type="molecule type" value="Genomic_DNA"/>
</dbReference>
<reference evidence="2 3" key="1">
    <citation type="journal article" date="2012" name="Genome Biol.">
        <title>Genome and low-iron response of an oceanic diatom adapted to chronic iron limitation.</title>
        <authorList>
            <person name="Lommer M."/>
            <person name="Specht M."/>
            <person name="Roy A.S."/>
            <person name="Kraemer L."/>
            <person name="Andreson R."/>
            <person name="Gutowska M.A."/>
            <person name="Wolf J."/>
            <person name="Bergner S.V."/>
            <person name="Schilhabel M.B."/>
            <person name="Klostermeier U.C."/>
            <person name="Beiko R.G."/>
            <person name="Rosenstiel P."/>
            <person name="Hippler M."/>
            <person name="Laroche J."/>
        </authorList>
    </citation>
    <scope>NUCLEOTIDE SEQUENCE [LARGE SCALE GENOMIC DNA]</scope>
    <source>
        <strain evidence="2 3">CCMP1005</strain>
    </source>
</reference>
<protein>
    <submittedName>
        <fullName evidence="2">Uncharacterized protein</fullName>
    </submittedName>
</protein>
<organism evidence="2 3">
    <name type="scientific">Thalassiosira oceanica</name>
    <name type="common">Marine diatom</name>
    <dbReference type="NCBI Taxonomy" id="159749"/>
    <lineage>
        <taxon>Eukaryota</taxon>
        <taxon>Sar</taxon>
        <taxon>Stramenopiles</taxon>
        <taxon>Ochrophyta</taxon>
        <taxon>Bacillariophyta</taxon>
        <taxon>Coscinodiscophyceae</taxon>
        <taxon>Thalassiosirophycidae</taxon>
        <taxon>Thalassiosirales</taxon>
        <taxon>Thalassiosiraceae</taxon>
        <taxon>Thalassiosira</taxon>
    </lineage>
</organism>
<feature type="compositionally biased region" description="Basic residues" evidence="1">
    <location>
        <begin position="82"/>
        <end position="96"/>
    </location>
</feature>
<evidence type="ECO:0000313" key="3">
    <source>
        <dbReference type="Proteomes" id="UP000266841"/>
    </source>
</evidence>
<evidence type="ECO:0000313" key="2">
    <source>
        <dbReference type="EMBL" id="EJK61177.1"/>
    </source>
</evidence>
<comment type="caution">
    <text evidence="2">The sequence shown here is derived from an EMBL/GenBank/DDBJ whole genome shotgun (WGS) entry which is preliminary data.</text>
</comment>
<name>K0SSD0_THAOC</name>
<feature type="compositionally biased region" description="Basic and acidic residues" evidence="1">
    <location>
        <begin position="178"/>
        <end position="190"/>
    </location>
</feature>
<dbReference type="AlphaFoldDB" id="K0SSD0"/>
<feature type="region of interest" description="Disordered" evidence="1">
    <location>
        <begin position="64"/>
        <end position="230"/>
    </location>
</feature>
<evidence type="ECO:0000256" key="1">
    <source>
        <dbReference type="SAM" id="MobiDB-lite"/>
    </source>
</evidence>
<feature type="non-terminal residue" evidence="2">
    <location>
        <position position="293"/>
    </location>
</feature>
<feature type="region of interest" description="Disordered" evidence="1">
    <location>
        <begin position="1"/>
        <end position="23"/>
    </location>
</feature>
<gene>
    <name evidence="2" type="ORF">THAOC_18379</name>
</gene>
<feature type="compositionally biased region" description="Basic and acidic residues" evidence="1">
    <location>
        <begin position="136"/>
        <end position="148"/>
    </location>
</feature>